<organism evidence="1 2">
    <name type="scientific">Marinihelvus fidelis</name>
    <dbReference type="NCBI Taxonomy" id="2613842"/>
    <lineage>
        <taxon>Bacteria</taxon>
        <taxon>Pseudomonadati</taxon>
        <taxon>Pseudomonadota</taxon>
        <taxon>Gammaproteobacteria</taxon>
        <taxon>Chromatiales</taxon>
        <taxon>Wenzhouxiangellaceae</taxon>
        <taxon>Marinihelvus</taxon>
    </lineage>
</organism>
<dbReference type="SUPFAM" id="SSF51161">
    <property type="entry name" value="Trimeric LpxA-like enzymes"/>
    <property type="match status" value="1"/>
</dbReference>
<evidence type="ECO:0000313" key="2">
    <source>
        <dbReference type="Proteomes" id="UP000325372"/>
    </source>
</evidence>
<sequence>MGITRVLRIANSVFRRKLIQLCSKGQVSFSSNVLVDNGVVIRCTDGGKVHIGSGVFLGRNVMIVSRGAAIHIGDRTHVSHGTTVVAKSSISIGDDGLIGEYVTIRDQDHAISKGRISHQEFAIKPVVIESNVWLGAKVTVLRGSKIESGVVVGANSLVKGRLASGAVYAGIPAKRVKVLSPD</sequence>
<keyword evidence="1" id="KW-0012">Acyltransferase</keyword>
<dbReference type="InterPro" id="IPR001451">
    <property type="entry name" value="Hexapep"/>
</dbReference>
<dbReference type="GO" id="GO:0016746">
    <property type="term" value="F:acyltransferase activity"/>
    <property type="evidence" value="ECO:0007669"/>
    <property type="project" value="UniProtKB-KW"/>
</dbReference>
<evidence type="ECO:0000313" key="1">
    <source>
        <dbReference type="EMBL" id="KAA9133062.1"/>
    </source>
</evidence>
<dbReference type="InterPro" id="IPR051159">
    <property type="entry name" value="Hexapeptide_acetyltransf"/>
</dbReference>
<dbReference type="EMBL" id="VYXP01000002">
    <property type="protein sequence ID" value="KAA9133062.1"/>
    <property type="molecule type" value="Genomic_DNA"/>
</dbReference>
<keyword evidence="2" id="KW-1185">Reference proteome</keyword>
<dbReference type="Gene3D" id="2.160.10.10">
    <property type="entry name" value="Hexapeptide repeat proteins"/>
    <property type="match status" value="1"/>
</dbReference>
<name>A0A5N0TDG0_9GAMM</name>
<dbReference type="Proteomes" id="UP000325372">
    <property type="component" value="Unassembled WGS sequence"/>
</dbReference>
<dbReference type="Pfam" id="PF14602">
    <property type="entry name" value="Hexapep_2"/>
    <property type="match status" value="1"/>
</dbReference>
<dbReference type="RefSeq" id="WP_150862623.1">
    <property type="nucleotide sequence ID" value="NZ_VYXP01000002.1"/>
</dbReference>
<dbReference type="PANTHER" id="PTHR23416">
    <property type="entry name" value="SIALIC ACID SYNTHASE-RELATED"/>
    <property type="match status" value="1"/>
</dbReference>
<dbReference type="CDD" id="cd04647">
    <property type="entry name" value="LbH_MAT_like"/>
    <property type="match status" value="1"/>
</dbReference>
<gene>
    <name evidence="1" type="ORF">F3N42_01490</name>
</gene>
<accession>A0A5N0TDG0</accession>
<dbReference type="Pfam" id="PF00132">
    <property type="entry name" value="Hexapep"/>
    <property type="match status" value="1"/>
</dbReference>
<protein>
    <submittedName>
        <fullName evidence="1">Acyltransferase</fullName>
    </submittedName>
</protein>
<reference evidence="1 2" key="1">
    <citation type="submission" date="2019-09" db="EMBL/GenBank/DDBJ databases">
        <title>Wenzhouxiangella sp. Genome sequencing and assembly.</title>
        <authorList>
            <person name="Zhang R."/>
        </authorList>
    </citation>
    <scope>NUCLEOTIDE SEQUENCE [LARGE SCALE GENOMIC DNA]</scope>
    <source>
        <strain evidence="1 2">W260</strain>
    </source>
</reference>
<dbReference type="InterPro" id="IPR011004">
    <property type="entry name" value="Trimer_LpxA-like_sf"/>
</dbReference>
<proteinExistence type="predicted"/>
<keyword evidence="1" id="KW-0808">Transferase</keyword>
<comment type="caution">
    <text evidence="1">The sequence shown here is derived from an EMBL/GenBank/DDBJ whole genome shotgun (WGS) entry which is preliminary data.</text>
</comment>
<dbReference type="AlphaFoldDB" id="A0A5N0TDG0"/>